<dbReference type="Proteomes" id="UP001152531">
    <property type="component" value="Unassembled WGS sequence"/>
</dbReference>
<name>A0ACA9Y369_9ASCO</name>
<keyword evidence="1" id="KW-0808">Transferase</keyword>
<organism evidence="1 2">
    <name type="scientific">[Candida] jaroonii</name>
    <dbReference type="NCBI Taxonomy" id="467808"/>
    <lineage>
        <taxon>Eukaryota</taxon>
        <taxon>Fungi</taxon>
        <taxon>Dikarya</taxon>
        <taxon>Ascomycota</taxon>
        <taxon>Saccharomycotina</taxon>
        <taxon>Pichiomycetes</taxon>
        <taxon>Debaryomycetaceae</taxon>
        <taxon>Yamadazyma</taxon>
    </lineage>
</organism>
<keyword evidence="1" id="KW-0418">Kinase</keyword>
<accession>A0ACA9Y369</accession>
<evidence type="ECO:0000313" key="1">
    <source>
        <dbReference type="EMBL" id="CAH6719396.1"/>
    </source>
</evidence>
<proteinExistence type="predicted"/>
<comment type="caution">
    <text evidence="1">The sequence shown here is derived from an EMBL/GenBank/DDBJ whole genome shotgun (WGS) entry which is preliminary data.</text>
</comment>
<reference evidence="1" key="1">
    <citation type="submission" date="2022-06" db="EMBL/GenBank/DDBJ databases">
        <authorList>
            <person name="Legras J.-L."/>
            <person name="Devillers H."/>
            <person name="Grondin C."/>
        </authorList>
    </citation>
    <scope>NUCLEOTIDE SEQUENCE</scope>
    <source>
        <strain evidence="1">CLIB 1444</strain>
    </source>
</reference>
<protein>
    <submittedName>
        <fullName evidence="1">Serine/threonine-protein kinase Bur1p</fullName>
    </submittedName>
</protein>
<sequence length="566" mass="62734">MAIISSVNVQPINRFRDMSKLQDFEILSKLGKGTFGVVEKAKSVKTGEIVALKQLLNHSAKEGFPITAMREITIVKKLNHRNVLKILGMIYEEPKVSNASDVVHNRGCFYTVSPYMTSDLVGLLENPNIQLQLPQIKCFMQQLLTGIQYIHDSKYLHRDIKAANILINSDGILKIADFGLARNYHGSRPTLGQGPGGGERSYTGLVVTRWYRPPEILLGERKYTTAVDIWGVGCVFGELFHKKPILSGKSDSHQCQLVFQLVGPPTNEEWPDSTSLPNRNDLTIGLTCRRSLESRFMPLMNDPLAVDLLSKMLTLDPYKRYNALDALNHSFFSSEPLPDTPQQLPKFEECHEIDRERFKKMSQGQTLTNSNSVIAPGAPIPIQTVKTNNNESVSESGFKSIAASSVSKESIGSFKPVSKSVAPISSSTINDKHSTGHSDNNGNDVNISVSRGGGYNREHHEASLNASKTSPEINRTVESSIFMPKKKKRPLPPPSTTNKKIQKTNDSVSTVQQELIPLSKSGPRHFDPITKVRASSGNNTNASDLSDVEDDITNEEAYKRLDLHKK</sequence>
<dbReference type="EMBL" id="CALSDN010000002">
    <property type="protein sequence ID" value="CAH6719396.1"/>
    <property type="molecule type" value="Genomic_DNA"/>
</dbReference>
<gene>
    <name evidence="1" type="ORF">CLIB1444_02S07580</name>
</gene>
<keyword evidence="2" id="KW-1185">Reference proteome</keyword>
<evidence type="ECO:0000313" key="2">
    <source>
        <dbReference type="Proteomes" id="UP001152531"/>
    </source>
</evidence>